<dbReference type="PROSITE" id="PS00455">
    <property type="entry name" value="AMP_BINDING"/>
    <property type="match status" value="1"/>
</dbReference>
<dbReference type="EMBL" id="MU004248">
    <property type="protein sequence ID" value="KAF2663123.1"/>
    <property type="molecule type" value="Genomic_DNA"/>
</dbReference>
<evidence type="ECO:0000259" key="4">
    <source>
        <dbReference type="Pfam" id="PF00501"/>
    </source>
</evidence>
<name>A0A6A6TVX3_9PEZI</name>
<sequence length="551" mass="61142">MPVSSEFPAFEPPKVDIFNFMFERKEREYPDDKALYTDPETGRSYTYASVKAAATDFGKGLRAVWDWKKGDVVALYSPNCIDTPAIMWGTLWAGGVLSPANFAYTADELAFQLKDSNAKALVTQVDFLPVALKAAEIAGLDREFIILMGDKRLQDASFKHFTSIRNISGAIRYRKAKVVPEKDLAFLVYSSGTTGLPKGVMLTHQNITSNLLQLQASESNKLSWQGGPSGKGDRILAFLPFFHIYGLTCLIMQSCHRGFELVVMAQFELERFCQIVQEYKISFVYLVPPILLGLAKHPIVNKYDLSSLRMVNSGAAPLTKELILALQKRFELPVKQGYGLSETSPTTHVLPWDDWKSRMGSTGKLLPNLQAKYLDADGNELPVGETGELALKGPNVFKGYLNRPELTKDAFTPDGFFKTGDIGHEDKDGYFYITDRAKELIKYKGFQVAPAELEGLLIDHPKVDDAAVVGVYSEEHASELPRAYLVVKQGVAANEATAEEISSWLASKVAPHKKLRGGIRFKEAIPKSTSGKLLRRLLKDEAKREGAKAKL</sequence>
<dbReference type="Pfam" id="PF13193">
    <property type="entry name" value="AMP-binding_C"/>
    <property type="match status" value="1"/>
</dbReference>
<dbReference type="InterPro" id="IPR025110">
    <property type="entry name" value="AMP-bd_C"/>
</dbReference>
<proteinExistence type="inferred from homology"/>
<gene>
    <name evidence="6" type="ORF">BT63DRAFT_484569</name>
</gene>
<dbReference type="Pfam" id="PF00501">
    <property type="entry name" value="AMP-binding"/>
    <property type="match status" value="1"/>
</dbReference>
<evidence type="ECO:0000313" key="6">
    <source>
        <dbReference type="EMBL" id="KAF2663123.1"/>
    </source>
</evidence>
<dbReference type="InterPro" id="IPR042099">
    <property type="entry name" value="ANL_N_sf"/>
</dbReference>
<keyword evidence="3" id="KW-0436">Ligase</keyword>
<evidence type="ECO:0000256" key="1">
    <source>
        <dbReference type="ARBA" id="ARBA00004924"/>
    </source>
</evidence>
<dbReference type="AlphaFoldDB" id="A0A6A6TVX3"/>
<dbReference type="PANTHER" id="PTHR24096:SF149">
    <property type="entry name" value="AMP-BINDING DOMAIN-CONTAINING PROTEIN-RELATED"/>
    <property type="match status" value="1"/>
</dbReference>
<dbReference type="Gene3D" id="3.30.300.30">
    <property type="match status" value="1"/>
</dbReference>
<keyword evidence="7" id="KW-1185">Reference proteome</keyword>
<protein>
    <submittedName>
        <fullName evidence="6">Acetyl-CoA synthetase-like protein</fullName>
    </submittedName>
</protein>
<reference evidence="6" key="1">
    <citation type="journal article" date="2020" name="Stud. Mycol.">
        <title>101 Dothideomycetes genomes: a test case for predicting lifestyles and emergence of pathogens.</title>
        <authorList>
            <person name="Haridas S."/>
            <person name="Albert R."/>
            <person name="Binder M."/>
            <person name="Bloem J."/>
            <person name="Labutti K."/>
            <person name="Salamov A."/>
            <person name="Andreopoulos B."/>
            <person name="Baker S."/>
            <person name="Barry K."/>
            <person name="Bills G."/>
            <person name="Bluhm B."/>
            <person name="Cannon C."/>
            <person name="Castanera R."/>
            <person name="Culley D."/>
            <person name="Daum C."/>
            <person name="Ezra D."/>
            <person name="Gonzalez J."/>
            <person name="Henrissat B."/>
            <person name="Kuo A."/>
            <person name="Liang C."/>
            <person name="Lipzen A."/>
            <person name="Lutzoni F."/>
            <person name="Magnuson J."/>
            <person name="Mondo S."/>
            <person name="Nolan M."/>
            <person name="Ohm R."/>
            <person name="Pangilinan J."/>
            <person name="Park H.-J."/>
            <person name="Ramirez L."/>
            <person name="Alfaro M."/>
            <person name="Sun H."/>
            <person name="Tritt A."/>
            <person name="Yoshinaga Y."/>
            <person name="Zwiers L.-H."/>
            <person name="Turgeon B."/>
            <person name="Goodwin S."/>
            <person name="Spatafora J."/>
            <person name="Crous P."/>
            <person name="Grigoriev I."/>
        </authorList>
    </citation>
    <scope>NUCLEOTIDE SEQUENCE</scope>
    <source>
        <strain evidence="6">CBS 115976</strain>
    </source>
</reference>
<organism evidence="6 7">
    <name type="scientific">Microthyrium microscopicum</name>
    <dbReference type="NCBI Taxonomy" id="703497"/>
    <lineage>
        <taxon>Eukaryota</taxon>
        <taxon>Fungi</taxon>
        <taxon>Dikarya</taxon>
        <taxon>Ascomycota</taxon>
        <taxon>Pezizomycotina</taxon>
        <taxon>Dothideomycetes</taxon>
        <taxon>Dothideomycetes incertae sedis</taxon>
        <taxon>Microthyriales</taxon>
        <taxon>Microthyriaceae</taxon>
        <taxon>Microthyrium</taxon>
    </lineage>
</organism>
<evidence type="ECO:0000256" key="3">
    <source>
        <dbReference type="ARBA" id="ARBA00022598"/>
    </source>
</evidence>
<dbReference type="GO" id="GO:0016405">
    <property type="term" value="F:CoA-ligase activity"/>
    <property type="evidence" value="ECO:0007669"/>
    <property type="project" value="TreeGrafter"/>
</dbReference>
<feature type="domain" description="AMP-binding enzyme C-terminal" evidence="5">
    <location>
        <begin position="452"/>
        <end position="532"/>
    </location>
</feature>
<feature type="domain" description="AMP-dependent synthetase/ligase" evidence="4">
    <location>
        <begin position="22"/>
        <end position="401"/>
    </location>
</feature>
<dbReference type="Proteomes" id="UP000799302">
    <property type="component" value="Unassembled WGS sequence"/>
</dbReference>
<accession>A0A6A6TVX3</accession>
<comment type="similarity">
    <text evidence="2">Belongs to the ATP-dependent AMP-binding enzyme family.</text>
</comment>
<evidence type="ECO:0000313" key="7">
    <source>
        <dbReference type="Proteomes" id="UP000799302"/>
    </source>
</evidence>
<dbReference type="InterPro" id="IPR000873">
    <property type="entry name" value="AMP-dep_synth/lig_dom"/>
</dbReference>
<dbReference type="SUPFAM" id="SSF56801">
    <property type="entry name" value="Acetyl-CoA synthetase-like"/>
    <property type="match status" value="1"/>
</dbReference>
<dbReference type="InterPro" id="IPR045851">
    <property type="entry name" value="AMP-bd_C_sf"/>
</dbReference>
<dbReference type="Gene3D" id="3.40.50.12780">
    <property type="entry name" value="N-terminal domain of ligase-like"/>
    <property type="match status" value="1"/>
</dbReference>
<evidence type="ECO:0000259" key="5">
    <source>
        <dbReference type="Pfam" id="PF13193"/>
    </source>
</evidence>
<evidence type="ECO:0000256" key="2">
    <source>
        <dbReference type="ARBA" id="ARBA00006432"/>
    </source>
</evidence>
<dbReference type="OrthoDB" id="6509636at2759"/>
<comment type="pathway">
    <text evidence="1">Siderophore biosynthesis.</text>
</comment>
<dbReference type="PANTHER" id="PTHR24096">
    <property type="entry name" value="LONG-CHAIN-FATTY-ACID--COA LIGASE"/>
    <property type="match status" value="1"/>
</dbReference>
<dbReference type="CDD" id="cd05911">
    <property type="entry name" value="Firefly_Luc_like"/>
    <property type="match status" value="1"/>
</dbReference>
<dbReference type="InterPro" id="IPR020845">
    <property type="entry name" value="AMP-binding_CS"/>
</dbReference>
<dbReference type="FunFam" id="3.40.50.12780:FF:000003">
    <property type="entry name" value="Long-chain-fatty-acid--CoA ligase FadD"/>
    <property type="match status" value="1"/>
</dbReference>